<comment type="function">
    <text evidence="3">Flagellin is the subunit protein which polymerizes to form the filaments of bacterial flagella.</text>
</comment>
<keyword evidence="3" id="KW-0964">Secreted</keyword>
<keyword evidence="6" id="KW-0966">Cell projection</keyword>
<feature type="domain" description="Flagellin N-terminal" evidence="4">
    <location>
        <begin position="11"/>
        <end position="107"/>
    </location>
</feature>
<dbReference type="Proteomes" id="UP001404845">
    <property type="component" value="Unassembled WGS sequence"/>
</dbReference>
<reference evidence="6 7" key="1">
    <citation type="journal article" date="2023" name="PLoS ONE">
        <title>Complete genome assembly of Hawai'i environmental nontuberculous mycobacteria reveals unexpected co-isolation with methylobacteria.</title>
        <authorList>
            <person name="Hendrix J."/>
            <person name="Epperson L.E."/>
            <person name="Tong E.I."/>
            <person name="Chan Y.L."/>
            <person name="Hasan N.A."/>
            <person name="Dawrs S.N."/>
            <person name="Norton G.J."/>
            <person name="Virdi R."/>
            <person name="Crooks J.L."/>
            <person name="Chan E.D."/>
            <person name="Honda J.R."/>
            <person name="Strong M."/>
        </authorList>
    </citation>
    <scope>NUCLEOTIDE SEQUENCE [LARGE SCALE GENOMIC DNA]</scope>
    <source>
        <strain evidence="6 7">NJH_HI01</strain>
    </source>
</reference>
<evidence type="ECO:0000313" key="6">
    <source>
        <dbReference type="EMBL" id="MEN3227476.1"/>
    </source>
</evidence>
<proteinExistence type="inferred from homology"/>
<dbReference type="Gene3D" id="1.20.1330.10">
    <property type="entry name" value="f41 fragment of flagellin, N-terminal domain"/>
    <property type="match status" value="1"/>
</dbReference>
<name>A0ABU9Z7Y8_9HYPH</name>
<keyword evidence="6" id="KW-0282">Flagellum</keyword>
<accession>A0ABU9Z7Y8</accession>
<protein>
    <recommendedName>
        <fullName evidence="3">Flagellin</fullName>
    </recommendedName>
</protein>
<comment type="similarity">
    <text evidence="1 3">Belongs to the bacterial flagellin family.</text>
</comment>
<dbReference type="Pfam" id="PF00669">
    <property type="entry name" value="Flagellin_N"/>
    <property type="match status" value="1"/>
</dbReference>
<dbReference type="InterPro" id="IPR001029">
    <property type="entry name" value="Flagellin_N"/>
</dbReference>
<keyword evidence="6" id="KW-0969">Cilium</keyword>
<sequence length="400" mass="41024">MSSGITLSASTRQNLLSLQDTSALTATTQNRLATGLKVSSALDSPVNFFTAQNLSNRSTDLGGLLDGISNGIQAIQAANQGITSIQKLIDSAKSTANQALSTQITTTGTATSDFAASTTSSTTVNFYVNGVTKSATIASNATIDAAITALNSAAGTNVTMFSKDTTGKKIVLNASSAVEFKATGDQAALGFAQGTTSTANKYGSSNDAISAGSDLTVSGVDARKKLSEQYNSLLTQITQLAKDSSFNGTNLISNGDPSNKLHIAFNEKDSSNLDVQGQDLTADGLKLTSITGNSGSSVNGQGNFLLDTDIKGTLTKLGSASDTLRSASSTFGSNLSVVQNRQSFSKNLINVLDTGAANLTNADLNLEAANSQALSTRQSLGISALSLANQAQQSILQLLR</sequence>
<evidence type="ECO:0000313" key="7">
    <source>
        <dbReference type="Proteomes" id="UP001404845"/>
    </source>
</evidence>
<dbReference type="SUPFAM" id="SSF64518">
    <property type="entry name" value="Phase 1 flagellin"/>
    <property type="match status" value="1"/>
</dbReference>
<keyword evidence="2 3" id="KW-0975">Bacterial flagellum</keyword>
<comment type="subcellular location">
    <subcellularLocation>
        <location evidence="3">Secreted</location>
    </subcellularLocation>
    <subcellularLocation>
        <location evidence="3">Bacterial flagellum</location>
    </subcellularLocation>
</comment>
<keyword evidence="7" id="KW-1185">Reference proteome</keyword>
<organism evidence="6 7">
    <name type="scientific">Methylorubrum rhodesianum</name>
    <dbReference type="NCBI Taxonomy" id="29427"/>
    <lineage>
        <taxon>Bacteria</taxon>
        <taxon>Pseudomonadati</taxon>
        <taxon>Pseudomonadota</taxon>
        <taxon>Alphaproteobacteria</taxon>
        <taxon>Hyphomicrobiales</taxon>
        <taxon>Methylobacteriaceae</taxon>
        <taxon>Methylorubrum</taxon>
    </lineage>
</organism>
<evidence type="ECO:0000259" key="4">
    <source>
        <dbReference type="Pfam" id="PF00669"/>
    </source>
</evidence>
<dbReference type="RefSeq" id="WP_200672598.1">
    <property type="nucleotide sequence ID" value="NZ_JACWCW010000132.1"/>
</dbReference>
<evidence type="ECO:0000256" key="1">
    <source>
        <dbReference type="ARBA" id="ARBA00005709"/>
    </source>
</evidence>
<feature type="domain" description="Flagellin C-terminal" evidence="5">
    <location>
        <begin position="315"/>
        <end position="399"/>
    </location>
</feature>
<dbReference type="EMBL" id="JAQYXL010000001">
    <property type="protein sequence ID" value="MEN3227476.1"/>
    <property type="molecule type" value="Genomic_DNA"/>
</dbReference>
<dbReference type="Pfam" id="PF00700">
    <property type="entry name" value="Flagellin_C"/>
    <property type="match status" value="1"/>
</dbReference>
<evidence type="ECO:0000256" key="3">
    <source>
        <dbReference type="RuleBase" id="RU362073"/>
    </source>
</evidence>
<evidence type="ECO:0000256" key="2">
    <source>
        <dbReference type="ARBA" id="ARBA00023143"/>
    </source>
</evidence>
<comment type="caution">
    <text evidence="6">The sequence shown here is derived from an EMBL/GenBank/DDBJ whole genome shotgun (WGS) entry which is preliminary data.</text>
</comment>
<evidence type="ECO:0000259" key="5">
    <source>
        <dbReference type="Pfam" id="PF00700"/>
    </source>
</evidence>
<gene>
    <name evidence="6" type="ORF">PUR21_07465</name>
</gene>
<dbReference type="InterPro" id="IPR046358">
    <property type="entry name" value="Flagellin_C"/>
</dbReference>